<dbReference type="RefSeq" id="WP_041127790.1">
    <property type="nucleotide sequence ID" value="NZ_CP010407.1"/>
</dbReference>
<protein>
    <submittedName>
        <fullName evidence="1">Uncharacterized protein</fullName>
    </submittedName>
</protein>
<evidence type="ECO:0000313" key="1">
    <source>
        <dbReference type="EMBL" id="AJF63705.1"/>
    </source>
</evidence>
<keyword evidence="2" id="KW-1185">Reference proteome</keyword>
<proteinExistence type="predicted"/>
<reference evidence="1 2" key="1">
    <citation type="submission" date="2014-12" db="EMBL/GenBank/DDBJ databases">
        <title>Complete genome sequence of Streptomyces vietnamensis strain GIMV4.0001, a genetic manipulable producer of the benzoisochromanequinone antibiotic granaticin.</title>
        <authorList>
            <person name="Deng M.R."/>
            <person name="Guo J."/>
            <person name="Ma L.Y."/>
            <person name="Feng G.D."/>
            <person name="Mo C.Y."/>
            <person name="Zhu H.H."/>
        </authorList>
    </citation>
    <scope>NUCLEOTIDE SEQUENCE [LARGE SCALE GENOMIC DNA]</scope>
    <source>
        <strain evidence="2">GIMV4.0001</strain>
    </source>
</reference>
<gene>
    <name evidence="1" type="ORF">SVTN_03740</name>
</gene>
<dbReference type="Gene3D" id="3.40.50.970">
    <property type="match status" value="1"/>
</dbReference>
<dbReference type="SUPFAM" id="SSF52518">
    <property type="entry name" value="Thiamin diphosphate-binding fold (THDP-binding)"/>
    <property type="match status" value="1"/>
</dbReference>
<dbReference type="EMBL" id="CP010407">
    <property type="protein sequence ID" value="AJF63705.1"/>
    <property type="molecule type" value="Genomic_DNA"/>
</dbReference>
<sequence>MRERARGRATGGDVLLDGLRAWGVCHVFGRPDDGADGGHGLVSAWARAGDDPCLVRARREETAAFEAVGFTGPIAISREERNGP</sequence>
<name>A0A0B5HNM6_9ACTN</name>
<dbReference type="InterPro" id="IPR029061">
    <property type="entry name" value="THDP-binding"/>
</dbReference>
<dbReference type="STRING" id="362257.SVTN_03740"/>
<dbReference type="HOGENOM" id="CLU_2526242_0_0_11"/>
<dbReference type="Proteomes" id="UP000031774">
    <property type="component" value="Chromosome"/>
</dbReference>
<dbReference type="GO" id="GO:0000287">
    <property type="term" value="F:magnesium ion binding"/>
    <property type="evidence" value="ECO:0007669"/>
    <property type="project" value="UniProtKB-ARBA"/>
</dbReference>
<dbReference type="AlphaFoldDB" id="A0A0B5HNM6"/>
<organism evidence="1 2">
    <name type="scientific">Streptomyces vietnamensis</name>
    <dbReference type="NCBI Taxonomy" id="362257"/>
    <lineage>
        <taxon>Bacteria</taxon>
        <taxon>Bacillati</taxon>
        <taxon>Actinomycetota</taxon>
        <taxon>Actinomycetes</taxon>
        <taxon>Kitasatosporales</taxon>
        <taxon>Streptomycetaceae</taxon>
        <taxon>Streptomyces</taxon>
    </lineage>
</organism>
<evidence type="ECO:0000313" key="2">
    <source>
        <dbReference type="Proteomes" id="UP000031774"/>
    </source>
</evidence>
<dbReference type="KEGG" id="svt:SVTN_03740"/>
<accession>A0A0B5HNM6</accession>